<sequence>MIFGMSLSTFTVVHVVLSLVGIASGVLVLLRPSASPKAWGLTTLFLVTTLAASVTGLLYLLSFPRFGMGHGIAIASLAVFVPTLLALWRHKLAGPWRAIYVTGAATLLYLNAFIAVMQAFGKIGFLRALPATTLGSPLFLAHLLVLAISVWLAIHAFTGLQPGGAPRRVRRPRPLRVADRWN</sequence>
<name>A0A512N5F3_9HYPH</name>
<protein>
    <recommendedName>
        <fullName evidence="4">DUF2306 domain-containing protein</fullName>
    </recommendedName>
</protein>
<dbReference type="OrthoDB" id="122197at2"/>
<feature type="transmembrane region" description="Helical" evidence="1">
    <location>
        <begin position="42"/>
        <end position="61"/>
    </location>
</feature>
<keyword evidence="3" id="KW-1185">Reference proteome</keyword>
<dbReference type="EMBL" id="BKAJ01000027">
    <property type="protein sequence ID" value="GEP54227.1"/>
    <property type="molecule type" value="Genomic_DNA"/>
</dbReference>
<accession>A0A512N5F3</accession>
<comment type="caution">
    <text evidence="2">The sequence shown here is derived from an EMBL/GenBank/DDBJ whole genome shotgun (WGS) entry which is preliminary data.</text>
</comment>
<evidence type="ECO:0008006" key="4">
    <source>
        <dbReference type="Google" id="ProtNLM"/>
    </source>
</evidence>
<dbReference type="Proteomes" id="UP000321058">
    <property type="component" value="Unassembled WGS sequence"/>
</dbReference>
<feature type="transmembrane region" description="Helical" evidence="1">
    <location>
        <begin position="12"/>
        <end position="30"/>
    </location>
</feature>
<proteinExistence type="predicted"/>
<evidence type="ECO:0000256" key="1">
    <source>
        <dbReference type="SAM" id="Phobius"/>
    </source>
</evidence>
<evidence type="ECO:0000313" key="2">
    <source>
        <dbReference type="EMBL" id="GEP54227.1"/>
    </source>
</evidence>
<evidence type="ECO:0000313" key="3">
    <source>
        <dbReference type="Proteomes" id="UP000321058"/>
    </source>
</evidence>
<gene>
    <name evidence="2" type="ORF">RSO01_13930</name>
</gene>
<reference evidence="2 3" key="1">
    <citation type="submission" date="2019-07" db="EMBL/GenBank/DDBJ databases">
        <title>Whole genome shotgun sequence of Reyranella soli NBRC 108950.</title>
        <authorList>
            <person name="Hosoyama A."/>
            <person name="Uohara A."/>
            <person name="Ohji S."/>
            <person name="Ichikawa N."/>
        </authorList>
    </citation>
    <scope>NUCLEOTIDE SEQUENCE [LARGE SCALE GENOMIC DNA]</scope>
    <source>
        <strain evidence="2 3">NBRC 108950</strain>
    </source>
</reference>
<feature type="transmembrane region" description="Helical" evidence="1">
    <location>
        <begin position="140"/>
        <end position="160"/>
    </location>
</feature>
<keyword evidence="1" id="KW-1133">Transmembrane helix</keyword>
<feature type="transmembrane region" description="Helical" evidence="1">
    <location>
        <begin position="99"/>
        <end position="120"/>
    </location>
</feature>
<keyword evidence="1" id="KW-0472">Membrane</keyword>
<feature type="transmembrane region" description="Helical" evidence="1">
    <location>
        <begin position="67"/>
        <end position="87"/>
    </location>
</feature>
<dbReference type="AlphaFoldDB" id="A0A512N5F3"/>
<organism evidence="2 3">
    <name type="scientific">Reyranella soli</name>
    <dbReference type="NCBI Taxonomy" id="1230389"/>
    <lineage>
        <taxon>Bacteria</taxon>
        <taxon>Pseudomonadati</taxon>
        <taxon>Pseudomonadota</taxon>
        <taxon>Alphaproteobacteria</taxon>
        <taxon>Hyphomicrobiales</taxon>
        <taxon>Reyranellaceae</taxon>
        <taxon>Reyranella</taxon>
    </lineage>
</organism>
<keyword evidence="1" id="KW-0812">Transmembrane</keyword>